<comment type="caution">
    <text evidence="2">The sequence shown here is derived from an EMBL/GenBank/DDBJ whole genome shotgun (WGS) entry which is preliminary data.</text>
</comment>
<evidence type="ECO:0000313" key="2">
    <source>
        <dbReference type="EMBL" id="GJJ76609.1"/>
    </source>
</evidence>
<sequence length="614" mass="67716">MISEFPPADTERHGHCCSPPLAQSEPSPTIEADSVNALVIYRLDHHDVAEVEGAVDVSGPQIETSDIIQDGVQAFAPSVPTGYDNYDSDAESFITASTFGDDLEHPSPESGPEETQRGANGREDYFELKGVEVTEVMKDCSNCESSAAILTVEKDAETKQEVQQEIIDARETSANTSVTSLAEVAIRVASPFLPHWMTSPTLNSPLLCDHSRVDSDRQQMSSSLEPKNKAFELEAPPRNLHCNRRRMDRERHLGEAVVADSYPAALAPSEVAPGHLESYWKMLPSIRSMSIYTDRDASTLYEGSIRSSRTYGVASLLSTRVRMEDAADEDSEEIPRRGVDLPRRVAMFSSPPSNSQHNHHNHHTHHHHHQHHTSAGAEAVGRISTFAVSSGKAAFGYLTESVVPTTVDLAHRSATTTLEAINAGLQLPGIILQHTSLPRLFHHRHHHPSQSPGLHLPLSPSGEVRHSLYGSSAHSHSASAPEMPCLSTGGCEGDGPDTPEPAHLRDHRRSTTDPGAFVQNLTERPRPQPRRKRRYPLQTIPGPDGLDPQIRRELEAQGLASLGLRDGTEGRNWRNWWDPRRYGLPKYVVCHELRTPRPCTIILLMILVICIVCK</sequence>
<feature type="region of interest" description="Disordered" evidence="1">
    <location>
        <begin position="345"/>
        <end position="377"/>
    </location>
</feature>
<keyword evidence="3" id="KW-1185">Reference proteome</keyword>
<feature type="region of interest" description="Disordered" evidence="1">
    <location>
        <begin position="1"/>
        <end position="28"/>
    </location>
</feature>
<protein>
    <submittedName>
        <fullName evidence="2">Uncharacterized protein</fullName>
    </submittedName>
</protein>
<proteinExistence type="predicted"/>
<gene>
    <name evidence="2" type="ORF">EMPS_08968</name>
</gene>
<accession>A0A9P3HH31</accession>
<feature type="region of interest" description="Disordered" evidence="1">
    <location>
        <begin position="99"/>
        <end position="122"/>
    </location>
</feature>
<evidence type="ECO:0000256" key="1">
    <source>
        <dbReference type="SAM" id="MobiDB-lite"/>
    </source>
</evidence>
<dbReference type="EMBL" id="BQFW01000012">
    <property type="protein sequence ID" value="GJJ76609.1"/>
    <property type="molecule type" value="Genomic_DNA"/>
</dbReference>
<evidence type="ECO:0000313" key="3">
    <source>
        <dbReference type="Proteomes" id="UP000827284"/>
    </source>
</evidence>
<feature type="region of interest" description="Disordered" evidence="1">
    <location>
        <begin position="443"/>
        <end position="548"/>
    </location>
</feature>
<reference evidence="2" key="1">
    <citation type="submission" date="2021-11" db="EMBL/GenBank/DDBJ databases">
        <authorList>
            <person name="Herlambang A."/>
            <person name="Guo Y."/>
            <person name="Takashima Y."/>
            <person name="Nishizawa T."/>
        </authorList>
    </citation>
    <scope>NUCLEOTIDE SEQUENCE</scope>
    <source>
        <strain evidence="2">E1425</strain>
    </source>
</reference>
<name>A0A9P3HH31_9FUNG</name>
<reference evidence="2" key="2">
    <citation type="journal article" date="2022" name="Microbiol. Resour. Announc.">
        <title>Whole-Genome Sequence of Entomortierella parvispora E1425, a Mucoromycotan Fungus Associated with Burkholderiaceae-Related Endosymbiotic Bacteria.</title>
        <authorList>
            <person name="Herlambang A."/>
            <person name="Guo Y."/>
            <person name="Takashima Y."/>
            <person name="Narisawa K."/>
            <person name="Ohta H."/>
            <person name="Nishizawa T."/>
        </authorList>
    </citation>
    <scope>NUCLEOTIDE SEQUENCE</scope>
    <source>
        <strain evidence="2">E1425</strain>
    </source>
</reference>
<dbReference type="AlphaFoldDB" id="A0A9P3HH31"/>
<feature type="compositionally biased region" description="Low complexity" evidence="1">
    <location>
        <begin position="471"/>
        <end position="480"/>
    </location>
</feature>
<dbReference type="Proteomes" id="UP000827284">
    <property type="component" value="Unassembled WGS sequence"/>
</dbReference>
<organism evidence="2 3">
    <name type="scientific">Entomortierella parvispora</name>
    <dbReference type="NCBI Taxonomy" id="205924"/>
    <lineage>
        <taxon>Eukaryota</taxon>
        <taxon>Fungi</taxon>
        <taxon>Fungi incertae sedis</taxon>
        <taxon>Mucoromycota</taxon>
        <taxon>Mortierellomycotina</taxon>
        <taxon>Mortierellomycetes</taxon>
        <taxon>Mortierellales</taxon>
        <taxon>Mortierellaceae</taxon>
        <taxon>Entomortierella</taxon>
    </lineage>
</organism>
<dbReference type="OrthoDB" id="2416871at2759"/>
<feature type="compositionally biased region" description="Basic residues" evidence="1">
    <location>
        <begin position="357"/>
        <end position="372"/>
    </location>
</feature>